<proteinExistence type="inferred from homology"/>
<dbReference type="Gene3D" id="3.40.350.10">
    <property type="entry name" value="Creatinase/prolidase N-terminal domain"/>
    <property type="match status" value="1"/>
</dbReference>
<accession>A0A1D8JKN1</accession>
<evidence type="ECO:0000259" key="4">
    <source>
        <dbReference type="Pfam" id="PF00557"/>
    </source>
</evidence>
<dbReference type="EMBL" id="CP017560">
    <property type="protein sequence ID" value="AOV09266.1"/>
    <property type="molecule type" value="Genomic_DNA"/>
</dbReference>
<dbReference type="PANTHER" id="PTHR46112:SF10">
    <property type="entry name" value="DIPEPTIDASE YKVY-RELATED"/>
    <property type="match status" value="1"/>
</dbReference>
<reference evidence="6 7" key="1">
    <citation type="submission" date="2016-09" db="EMBL/GenBank/DDBJ databases">
        <title>Complete genome sequence of the Lysinibacillus sphaericus LMG 22257, a specie of Bacillus with ureolytic activity that can effectively biodeposit calcium carbonate.</title>
        <authorList>
            <person name="Yan W."/>
        </authorList>
    </citation>
    <scope>NUCLEOTIDE SEQUENCE [LARGE SCALE GENOMIC DNA]</scope>
    <source>
        <strain evidence="6 7">LMG 22257</strain>
    </source>
</reference>
<evidence type="ECO:0000256" key="3">
    <source>
        <dbReference type="ARBA" id="ARBA00023211"/>
    </source>
</evidence>
<dbReference type="InterPro" id="IPR000587">
    <property type="entry name" value="Creatinase_N"/>
</dbReference>
<dbReference type="CDD" id="cd01092">
    <property type="entry name" value="APP-like"/>
    <property type="match status" value="1"/>
</dbReference>
<dbReference type="InterPro" id="IPR036005">
    <property type="entry name" value="Creatinase/aminopeptidase-like"/>
</dbReference>
<dbReference type="PANTHER" id="PTHR46112">
    <property type="entry name" value="AMINOPEPTIDASE"/>
    <property type="match status" value="1"/>
</dbReference>
<keyword evidence="3" id="KW-0464">Manganese</keyword>
<dbReference type="InterPro" id="IPR000994">
    <property type="entry name" value="Pept_M24"/>
</dbReference>
<sequence length="348" mass="39063">MERENLDLVFVTLPRSIYYFTNFNTNPHERFFCLYIPIDGEPVLILPELDLEEATKKSNVKNIRTHRDNENPMDILRELTSQQIERCGIQKEHMSLSRYEAINNVIGAKNYIDIEDEIQDMKALKSSGEIEKIKNAIRISDLALSEGLKIVKPGVSEYEIAAEIQYQRLKHGADGGGLMVVSGEKSALPHGRTGNRKLQEGDFLLIDGGVMKEGYVSDITRTFVVGNINSEQKRIYQTVLEANLTAIDAIKPGISFGELDQIARDIISDKGYGKYFTHRLGHGMGLNNHEYPSIHGLNKDTVKAGMVFTIEPGIYMPSVGGVRIEDDVLVTEDGFEVLTNYPKELTIL</sequence>
<feature type="domain" description="Peptidase M24" evidence="4">
    <location>
        <begin position="131"/>
        <end position="332"/>
    </location>
</feature>
<gene>
    <name evidence="6" type="ORF">BI350_14560</name>
</gene>
<evidence type="ECO:0000313" key="6">
    <source>
        <dbReference type="EMBL" id="AOV09266.1"/>
    </source>
</evidence>
<protein>
    <submittedName>
        <fullName evidence="6">Peptidase M24 family protein</fullName>
    </submittedName>
</protein>
<comment type="cofactor">
    <cofactor evidence="1">
        <name>Mn(2+)</name>
        <dbReference type="ChEBI" id="CHEBI:29035"/>
    </cofactor>
</comment>
<dbReference type="InterPro" id="IPR029149">
    <property type="entry name" value="Creatin/AminoP/Spt16_N"/>
</dbReference>
<evidence type="ECO:0000313" key="7">
    <source>
        <dbReference type="Proteomes" id="UP000185746"/>
    </source>
</evidence>
<keyword evidence="7" id="KW-1185">Reference proteome</keyword>
<dbReference type="Pfam" id="PF00557">
    <property type="entry name" value="Peptidase_M24"/>
    <property type="match status" value="1"/>
</dbReference>
<dbReference type="KEGG" id="surl:BI350_14560"/>
<dbReference type="SUPFAM" id="SSF55920">
    <property type="entry name" value="Creatinase/aminopeptidase"/>
    <property type="match status" value="1"/>
</dbReference>
<feature type="domain" description="Creatinase N-terminal" evidence="5">
    <location>
        <begin position="1"/>
        <end position="121"/>
    </location>
</feature>
<evidence type="ECO:0000256" key="1">
    <source>
        <dbReference type="ARBA" id="ARBA00001936"/>
    </source>
</evidence>
<dbReference type="InterPro" id="IPR050659">
    <property type="entry name" value="Peptidase_M24B"/>
</dbReference>
<dbReference type="RefSeq" id="WP_075529403.1">
    <property type="nucleotide sequence ID" value="NZ_CP017560.1"/>
</dbReference>
<dbReference type="SUPFAM" id="SSF53092">
    <property type="entry name" value="Creatinase/prolidase N-terminal domain"/>
    <property type="match status" value="1"/>
</dbReference>
<comment type="similarity">
    <text evidence="2">Belongs to the peptidase M24B family.</text>
</comment>
<organism evidence="6 7">
    <name type="scientific">Sporosarcina ureilytica</name>
    <dbReference type="NCBI Taxonomy" id="298596"/>
    <lineage>
        <taxon>Bacteria</taxon>
        <taxon>Bacillati</taxon>
        <taxon>Bacillota</taxon>
        <taxon>Bacilli</taxon>
        <taxon>Bacillales</taxon>
        <taxon>Caryophanaceae</taxon>
        <taxon>Sporosarcina</taxon>
    </lineage>
</organism>
<dbReference type="Proteomes" id="UP000185746">
    <property type="component" value="Chromosome"/>
</dbReference>
<evidence type="ECO:0000259" key="5">
    <source>
        <dbReference type="Pfam" id="PF01321"/>
    </source>
</evidence>
<name>A0A1D8JKN1_9BACL</name>
<dbReference type="Gene3D" id="3.90.230.10">
    <property type="entry name" value="Creatinase/methionine aminopeptidase superfamily"/>
    <property type="match status" value="1"/>
</dbReference>
<dbReference type="AlphaFoldDB" id="A0A1D8JKN1"/>
<evidence type="ECO:0000256" key="2">
    <source>
        <dbReference type="ARBA" id="ARBA00008766"/>
    </source>
</evidence>
<dbReference type="Pfam" id="PF01321">
    <property type="entry name" value="Creatinase_N"/>
    <property type="match status" value="1"/>
</dbReference>